<protein>
    <submittedName>
        <fullName evidence="1">Uncharacterized protein</fullName>
    </submittedName>
</protein>
<reference evidence="1 2" key="1">
    <citation type="submission" date="2021-06" db="EMBL/GenBank/DDBJ databases">
        <authorList>
            <person name="Palmer J.M."/>
        </authorList>
    </citation>
    <scope>NUCLEOTIDE SEQUENCE [LARGE SCALE GENOMIC DNA]</scope>
    <source>
        <strain evidence="1 2">AS_MEX2019</strain>
        <tissue evidence="1">Muscle</tissue>
    </source>
</reference>
<keyword evidence="2" id="KW-1185">Reference proteome</keyword>
<sequence>MLDCFVNVKFSFKHPDRNIIPSDCFSLSVIFSGYTRQPRLSFTIVNMVLPPPYGLFLLTGHAKSSSVTDYLFFAPEHPDRPCYRGQKAMLPIPVVPEHPNQISSDSGSVCLLVVVCLSNLCVQKLQTCLN</sequence>
<accession>A0ABV0ZF63</accession>
<dbReference type="Proteomes" id="UP001469553">
    <property type="component" value="Unassembled WGS sequence"/>
</dbReference>
<gene>
    <name evidence="1" type="ORF">AMECASPLE_030759</name>
</gene>
<dbReference type="EMBL" id="JAHRIP010060148">
    <property type="protein sequence ID" value="MEQ2304765.1"/>
    <property type="molecule type" value="Genomic_DNA"/>
</dbReference>
<proteinExistence type="predicted"/>
<evidence type="ECO:0000313" key="2">
    <source>
        <dbReference type="Proteomes" id="UP001469553"/>
    </source>
</evidence>
<evidence type="ECO:0000313" key="1">
    <source>
        <dbReference type="EMBL" id="MEQ2304765.1"/>
    </source>
</evidence>
<comment type="caution">
    <text evidence="1">The sequence shown here is derived from an EMBL/GenBank/DDBJ whole genome shotgun (WGS) entry which is preliminary data.</text>
</comment>
<organism evidence="1 2">
    <name type="scientific">Ameca splendens</name>
    <dbReference type="NCBI Taxonomy" id="208324"/>
    <lineage>
        <taxon>Eukaryota</taxon>
        <taxon>Metazoa</taxon>
        <taxon>Chordata</taxon>
        <taxon>Craniata</taxon>
        <taxon>Vertebrata</taxon>
        <taxon>Euteleostomi</taxon>
        <taxon>Actinopterygii</taxon>
        <taxon>Neopterygii</taxon>
        <taxon>Teleostei</taxon>
        <taxon>Neoteleostei</taxon>
        <taxon>Acanthomorphata</taxon>
        <taxon>Ovalentaria</taxon>
        <taxon>Atherinomorphae</taxon>
        <taxon>Cyprinodontiformes</taxon>
        <taxon>Goodeidae</taxon>
        <taxon>Ameca</taxon>
    </lineage>
</organism>
<name>A0ABV0ZF63_9TELE</name>